<dbReference type="Pfam" id="PF20125">
    <property type="entry name" value="DUF6515"/>
    <property type="match status" value="1"/>
</dbReference>
<feature type="signal peptide" evidence="2">
    <location>
        <begin position="1"/>
        <end position="25"/>
    </location>
</feature>
<dbReference type="AlphaFoldDB" id="A0AA48GH95"/>
<dbReference type="RefSeq" id="WP_316415748.1">
    <property type="nucleotide sequence ID" value="NZ_AP027080.1"/>
</dbReference>
<organism evidence="3 4">
    <name type="scientific">Mesoterricola silvestris</name>
    <dbReference type="NCBI Taxonomy" id="2927979"/>
    <lineage>
        <taxon>Bacteria</taxon>
        <taxon>Pseudomonadati</taxon>
        <taxon>Acidobacteriota</taxon>
        <taxon>Holophagae</taxon>
        <taxon>Holophagales</taxon>
        <taxon>Holophagaceae</taxon>
        <taxon>Mesoterricola</taxon>
    </lineage>
</organism>
<evidence type="ECO:0000313" key="3">
    <source>
        <dbReference type="EMBL" id="BDU72836.1"/>
    </source>
</evidence>
<evidence type="ECO:0000256" key="2">
    <source>
        <dbReference type="SAM" id="SignalP"/>
    </source>
</evidence>
<keyword evidence="2" id="KW-0732">Signal</keyword>
<sequence>MAITRRFPNVLRFAALSLIACSAFASQPWFRGGGSAGRGGGFHPGGGYHSGGGFRVNPGGFHGGTGFRVYGSVGVLPRGYATYRWGGSPWYMHGGHWYRPWRGAYVGCYPPVGLFVDVLPFGFTAAYYGGVRYYSYDDVYYLDAPSGGYTVADPPDRDEFPREAPPAPEHDALLVSPREGQSAERMKADRADAQRYARKVSGYDPAYSDPSDPGTPRARRAYHKALRSYLEQRGYSVD</sequence>
<proteinExistence type="predicted"/>
<dbReference type="EMBL" id="AP027080">
    <property type="protein sequence ID" value="BDU72836.1"/>
    <property type="molecule type" value="Genomic_DNA"/>
</dbReference>
<protein>
    <submittedName>
        <fullName evidence="3">Uncharacterized protein</fullName>
    </submittedName>
</protein>
<gene>
    <name evidence="3" type="ORF">METEAL_20100</name>
</gene>
<keyword evidence="4" id="KW-1185">Reference proteome</keyword>
<dbReference type="InterPro" id="IPR045398">
    <property type="entry name" value="DUF6515"/>
</dbReference>
<feature type="region of interest" description="Disordered" evidence="1">
    <location>
        <begin position="177"/>
        <end position="219"/>
    </location>
</feature>
<feature type="compositionally biased region" description="Basic and acidic residues" evidence="1">
    <location>
        <begin position="181"/>
        <end position="195"/>
    </location>
</feature>
<evidence type="ECO:0000256" key="1">
    <source>
        <dbReference type="SAM" id="MobiDB-lite"/>
    </source>
</evidence>
<name>A0AA48GH95_9BACT</name>
<reference evidence="4" key="1">
    <citation type="journal article" date="2023" name="Int. J. Syst. Evol. Microbiol.">
        <title>Mesoterricola silvestris gen. nov., sp. nov., Mesoterricola sediminis sp. nov., Geothrix oryzae sp. nov., Geothrix edaphica sp. nov., Geothrix rubra sp. nov., and Geothrix limicola sp. nov., six novel members of Acidobacteriota isolated from soils.</title>
        <authorList>
            <person name="Itoh H."/>
            <person name="Sugisawa Y."/>
            <person name="Mise K."/>
            <person name="Xu Z."/>
            <person name="Kuniyasu M."/>
            <person name="Ushijima N."/>
            <person name="Kawano K."/>
            <person name="Kobayashi E."/>
            <person name="Shiratori Y."/>
            <person name="Masuda Y."/>
            <person name="Senoo K."/>
        </authorList>
    </citation>
    <scope>NUCLEOTIDE SEQUENCE [LARGE SCALE GENOMIC DNA]</scope>
    <source>
        <strain evidence="4">W79</strain>
    </source>
</reference>
<feature type="chain" id="PRO_5041215980" evidence="2">
    <location>
        <begin position="26"/>
        <end position="238"/>
    </location>
</feature>
<dbReference type="Proteomes" id="UP001238179">
    <property type="component" value="Chromosome"/>
</dbReference>
<accession>A0AA48GH95</accession>
<evidence type="ECO:0000313" key="4">
    <source>
        <dbReference type="Proteomes" id="UP001238179"/>
    </source>
</evidence>
<dbReference type="KEGG" id="msil:METEAL_20100"/>